<organism evidence="1 2">
    <name type="scientific">Penicillium cinerascens</name>
    <dbReference type="NCBI Taxonomy" id="70096"/>
    <lineage>
        <taxon>Eukaryota</taxon>
        <taxon>Fungi</taxon>
        <taxon>Dikarya</taxon>
        <taxon>Ascomycota</taxon>
        <taxon>Pezizomycotina</taxon>
        <taxon>Eurotiomycetes</taxon>
        <taxon>Eurotiomycetidae</taxon>
        <taxon>Eurotiales</taxon>
        <taxon>Aspergillaceae</taxon>
        <taxon>Penicillium</taxon>
    </lineage>
</organism>
<dbReference type="RefSeq" id="XP_058307200.1">
    <property type="nucleotide sequence ID" value="XM_058454951.1"/>
</dbReference>
<evidence type="ECO:0000313" key="2">
    <source>
        <dbReference type="Proteomes" id="UP001150904"/>
    </source>
</evidence>
<name>A0A9W9MFN4_9EURO</name>
<dbReference type="OrthoDB" id="4361185at2759"/>
<accession>A0A9W9MFN4</accession>
<dbReference type="AlphaFoldDB" id="A0A9W9MFN4"/>
<evidence type="ECO:0000313" key="1">
    <source>
        <dbReference type="EMBL" id="KAJ5198772.1"/>
    </source>
</evidence>
<reference evidence="1" key="1">
    <citation type="submission" date="2022-12" db="EMBL/GenBank/DDBJ databases">
        <authorList>
            <person name="Petersen C."/>
        </authorList>
    </citation>
    <scope>NUCLEOTIDE SEQUENCE</scope>
    <source>
        <strain evidence="1">IBT 15544</strain>
    </source>
</reference>
<sequence>MTTAQIISPRYAEHHASEMEITGSIKKVPLSTGGETQKHVSVFCDAGLKKATRWFSEKIQEAIGDVGFLLRQGPVIVLSIENHSEWGIRLAHPSRNGVSIFRDLSDTEETRVTFKLYPQDLPKETTLETRPVVRKLLPDEILFVKGSVRFKIEIPSGGFFVWQGNSHHIIGSDIHGSEIFEFMAI</sequence>
<dbReference type="GeneID" id="83182252"/>
<dbReference type="EMBL" id="JAPQKR010000014">
    <property type="protein sequence ID" value="KAJ5198772.1"/>
    <property type="molecule type" value="Genomic_DNA"/>
</dbReference>
<comment type="caution">
    <text evidence="1">The sequence shown here is derived from an EMBL/GenBank/DDBJ whole genome shotgun (WGS) entry which is preliminary data.</text>
</comment>
<dbReference type="Proteomes" id="UP001150904">
    <property type="component" value="Unassembled WGS sequence"/>
</dbReference>
<reference evidence="1" key="2">
    <citation type="journal article" date="2023" name="IMA Fungus">
        <title>Comparative genomic study of the Penicillium genus elucidates a diverse pangenome and 15 lateral gene transfer events.</title>
        <authorList>
            <person name="Petersen C."/>
            <person name="Sorensen T."/>
            <person name="Nielsen M.R."/>
            <person name="Sondergaard T.E."/>
            <person name="Sorensen J.L."/>
            <person name="Fitzpatrick D.A."/>
            <person name="Frisvad J.C."/>
            <person name="Nielsen K.L."/>
        </authorList>
    </citation>
    <scope>NUCLEOTIDE SEQUENCE</scope>
    <source>
        <strain evidence="1">IBT 15544</strain>
    </source>
</reference>
<keyword evidence="2" id="KW-1185">Reference proteome</keyword>
<protein>
    <submittedName>
        <fullName evidence="1">Uncharacterized protein</fullName>
    </submittedName>
</protein>
<proteinExistence type="predicted"/>
<gene>
    <name evidence="1" type="ORF">N7498_007889</name>
</gene>